<dbReference type="Gene3D" id="3.30.40.10">
    <property type="entry name" value="Zinc/RING finger domain, C3HC4 (zinc finger)"/>
    <property type="match status" value="1"/>
</dbReference>
<feature type="domain" description="MIB/HERC2" evidence="2">
    <location>
        <begin position="783"/>
        <end position="855"/>
    </location>
</feature>
<dbReference type="CDD" id="cd16655">
    <property type="entry name" value="RING-Ubox_WDSUB1-like"/>
    <property type="match status" value="1"/>
</dbReference>
<dbReference type="PROSITE" id="PS51698">
    <property type="entry name" value="U_BOX"/>
    <property type="match status" value="1"/>
</dbReference>
<dbReference type="SUPFAM" id="SSF57850">
    <property type="entry name" value="RING/U-box"/>
    <property type="match status" value="1"/>
</dbReference>
<evidence type="ECO:0000313" key="4">
    <source>
        <dbReference type="EMBL" id="KAG2488808.1"/>
    </source>
</evidence>
<name>A0A835XRB6_9CHLO</name>
<evidence type="ECO:0000313" key="5">
    <source>
        <dbReference type="Proteomes" id="UP000612055"/>
    </source>
</evidence>
<sequence length="1147" mass="115572">MSALGSCLFALEAARAASSPAGALLLAGPLARRLRLGFAEAAAALSVVATSLDPGSCSPAALASQVEALGAAVQALRAPPLTGLDARASRCDALRQRLEVAGRAAVGPGLAEAVVAAALRDEGLTDQAMAAEETRSHLAQQLFGLASSEGLLSADEAETAVMVASALLGPAPAPAPAPAALVAPAPPPPAPNAAPASTSASAAPLNGSAGALARTPARGAGPAPAGASAGPMGTVSRPGGAPAAAEGARASPAAAGAAGGPAAPSPAALPPPDPEDPAAAAAAAAPGALPSPNVGTNSSAAAGAAAGAAAAASAAAASAPPARSSPPVLPPGGKAQGAEVGVDQAGKGAAGPGAKGAATAGAGGAEERQPSMAVAGFARRMALPRSLICPITQLLMRDPVSTAAGFTYERSAITAWLLTNDTDPQNPRQSLASKQVIPNWTLKGAIEEWLAAYGMTHSEYDDLVEHDGSLPALPLVTGSGGAGPSGSGGDGAGGGGGGGAPPTGAHGPPAYTTFACVTQWYQVPDVDAAARAHLKGAGVSPAIARALTEVLGAVTMSDLLEGAVQEAHVDLLGLKALDRRRLLAALSRARGPPAAGGSAAEAGAQGPVPSGAIAARLPARLLDYVTVHPGYAAVGDAADGPLTVGKYGIVIMDDRSHDKPLRVRSLQAPFTTWWYGRAALVRVAEEAVPSPCRLRLPREGEGMGAPVTPFTSEPGMLVRRGYDWRNPADGHGVRGEVGMLAESSDRGRLWRVYWGGGGEGLYSTGKDDKYELQHLQVHPFSGAPVVAEAELVPGSAVVRGLHWTWDNQDGGEGMIGSIQPDERAGCVAVLWPNHRLARYRASMDQGFDLSHVSRPGEPVTVFNAQAGLKVIRGRDWKWADQDGAGGIGVLLRPSQCTAEGVWWHVSWDGGARNQYRVGRTGAAWCDLQVSTFDSSTETGRILPGTPVQLAPDFARFGNARDGPLHPGKVGVVRAVSGGDTERCRVLHLRTGTEWWYDRGAIRPLAPVLAAARSPRLRLNRDGRAAFMGSGGAEGSGGDTGRRAREVFYCGGVMGQCRCGRCDGQCGPTNGCPCHACAELLGKRLAPDGSLVDVPPDADVAASLVALLSMFNGDSGDAELEEEGQGQGQGGPSRAGGSERRGNSRQSG</sequence>
<feature type="region of interest" description="Disordered" evidence="1">
    <location>
        <begin position="319"/>
        <end position="368"/>
    </location>
</feature>
<feature type="domain" description="U-box" evidence="3">
    <location>
        <begin position="382"/>
        <end position="456"/>
    </location>
</feature>
<dbReference type="InterPro" id="IPR037252">
    <property type="entry name" value="Mib_Herc2_sf"/>
</dbReference>
<evidence type="ECO:0000259" key="3">
    <source>
        <dbReference type="PROSITE" id="PS51698"/>
    </source>
</evidence>
<feature type="region of interest" description="Disordered" evidence="1">
    <location>
        <begin position="1114"/>
        <end position="1147"/>
    </location>
</feature>
<dbReference type="EMBL" id="JAEHOE010000079">
    <property type="protein sequence ID" value="KAG2488808.1"/>
    <property type="molecule type" value="Genomic_DNA"/>
</dbReference>
<dbReference type="GO" id="GO:0004842">
    <property type="term" value="F:ubiquitin-protein transferase activity"/>
    <property type="evidence" value="ECO:0007669"/>
    <property type="project" value="InterPro"/>
</dbReference>
<dbReference type="Proteomes" id="UP000612055">
    <property type="component" value="Unassembled WGS sequence"/>
</dbReference>
<evidence type="ECO:0000256" key="1">
    <source>
        <dbReference type="SAM" id="MobiDB-lite"/>
    </source>
</evidence>
<dbReference type="InterPro" id="IPR010606">
    <property type="entry name" value="Mib_Herc2"/>
</dbReference>
<accession>A0A835XRB6</accession>
<dbReference type="SMART" id="SM00504">
    <property type="entry name" value="Ubox"/>
    <property type="match status" value="1"/>
</dbReference>
<dbReference type="Gene3D" id="2.30.30.40">
    <property type="entry name" value="SH3 Domains"/>
    <property type="match status" value="3"/>
</dbReference>
<feature type="compositionally biased region" description="Low complexity" evidence="1">
    <location>
        <begin position="193"/>
        <end position="262"/>
    </location>
</feature>
<feature type="compositionally biased region" description="Gly residues" evidence="1">
    <location>
        <begin position="1124"/>
        <end position="1133"/>
    </location>
</feature>
<feature type="domain" description="MIB/HERC2" evidence="2">
    <location>
        <begin position="856"/>
        <end position="933"/>
    </location>
</feature>
<dbReference type="AlphaFoldDB" id="A0A835XRB6"/>
<dbReference type="PANTHER" id="PTHR46573">
    <property type="entry name" value="WD REPEAT, SAM AND U-BOX DOMAIN-CONTAINING PROTEIN 1"/>
    <property type="match status" value="1"/>
</dbReference>
<dbReference type="SUPFAM" id="SSF159034">
    <property type="entry name" value="Mib/herc2 domain-like"/>
    <property type="match status" value="3"/>
</dbReference>
<dbReference type="GO" id="GO:0046872">
    <property type="term" value="F:metal ion binding"/>
    <property type="evidence" value="ECO:0007669"/>
    <property type="project" value="InterPro"/>
</dbReference>
<comment type="caution">
    <text evidence="4">The sequence shown here is derived from an EMBL/GenBank/DDBJ whole genome shotgun (WGS) entry which is preliminary data.</text>
</comment>
<evidence type="ECO:0008006" key="6">
    <source>
        <dbReference type="Google" id="ProtNLM"/>
    </source>
</evidence>
<evidence type="ECO:0000259" key="2">
    <source>
        <dbReference type="PROSITE" id="PS51416"/>
    </source>
</evidence>
<dbReference type="Pfam" id="PF06701">
    <property type="entry name" value="MIB_HERC2"/>
    <property type="match status" value="2"/>
</dbReference>
<proteinExistence type="predicted"/>
<reference evidence="4" key="1">
    <citation type="journal article" date="2020" name="bioRxiv">
        <title>Comparative genomics of Chlamydomonas.</title>
        <authorList>
            <person name="Craig R.J."/>
            <person name="Hasan A.R."/>
            <person name="Ness R.W."/>
            <person name="Keightley P.D."/>
        </authorList>
    </citation>
    <scope>NUCLEOTIDE SEQUENCE</scope>
    <source>
        <strain evidence="4">CCAP 11/70</strain>
    </source>
</reference>
<dbReference type="InterPro" id="IPR013083">
    <property type="entry name" value="Znf_RING/FYVE/PHD"/>
</dbReference>
<organism evidence="4 5">
    <name type="scientific">Edaphochlamys debaryana</name>
    <dbReference type="NCBI Taxonomy" id="47281"/>
    <lineage>
        <taxon>Eukaryota</taxon>
        <taxon>Viridiplantae</taxon>
        <taxon>Chlorophyta</taxon>
        <taxon>core chlorophytes</taxon>
        <taxon>Chlorophyceae</taxon>
        <taxon>CS clade</taxon>
        <taxon>Chlamydomonadales</taxon>
        <taxon>Chlamydomonadales incertae sedis</taxon>
        <taxon>Edaphochlamys</taxon>
    </lineage>
</organism>
<dbReference type="InterPro" id="IPR003613">
    <property type="entry name" value="Ubox_domain"/>
</dbReference>
<feature type="compositionally biased region" description="Pro residues" evidence="1">
    <location>
        <begin position="263"/>
        <end position="272"/>
    </location>
</feature>
<dbReference type="InterPro" id="IPR052085">
    <property type="entry name" value="WD-SAM-U-box"/>
</dbReference>
<dbReference type="OrthoDB" id="537008at2759"/>
<gene>
    <name evidence="4" type="ORF">HYH03_012608</name>
</gene>
<dbReference type="UniPathway" id="UPA00143"/>
<dbReference type="PROSITE" id="PS51416">
    <property type="entry name" value="MIB_HERC2"/>
    <property type="match status" value="2"/>
</dbReference>
<protein>
    <recommendedName>
        <fullName evidence="6">U-box domain-containing protein</fullName>
    </recommendedName>
</protein>
<keyword evidence="5" id="KW-1185">Reference proteome</keyword>
<dbReference type="GO" id="GO:0016567">
    <property type="term" value="P:protein ubiquitination"/>
    <property type="evidence" value="ECO:0007669"/>
    <property type="project" value="UniProtKB-UniPathway"/>
</dbReference>
<feature type="compositionally biased region" description="Gly residues" evidence="1">
    <location>
        <begin position="478"/>
        <end position="501"/>
    </location>
</feature>
<dbReference type="PANTHER" id="PTHR46573:SF1">
    <property type="entry name" value="WD REPEAT, SAM AND U-BOX DOMAIN-CONTAINING PROTEIN 1"/>
    <property type="match status" value="1"/>
</dbReference>
<dbReference type="Pfam" id="PF04564">
    <property type="entry name" value="U-box"/>
    <property type="match status" value="1"/>
</dbReference>
<feature type="region of interest" description="Disordered" evidence="1">
    <location>
        <begin position="174"/>
        <end position="285"/>
    </location>
</feature>
<feature type="region of interest" description="Disordered" evidence="1">
    <location>
        <begin position="474"/>
        <end position="506"/>
    </location>
</feature>